<reference evidence="1 2" key="1">
    <citation type="submission" date="2019-12" db="EMBL/GenBank/DDBJ databases">
        <title>Sequence classification of anaerobic respiratory reductive dehalogenases: First we see many, then we see few.</title>
        <authorList>
            <person name="Molenda O."/>
            <person name="Puentes Jacome L.A."/>
            <person name="Cao X."/>
            <person name="Nesbo C.L."/>
            <person name="Tang S."/>
            <person name="Morson N."/>
            <person name="Patron J."/>
            <person name="Lomheim L."/>
            <person name="Wishart D.S."/>
            <person name="Edwards E.A."/>
        </authorList>
    </citation>
    <scope>NUCLEOTIDE SEQUENCE [LARGE SCALE GENOMIC DNA]</scope>
    <source>
        <strain evidence="1 2">12DCA</strain>
    </source>
</reference>
<evidence type="ECO:0000313" key="1">
    <source>
        <dbReference type="EMBL" id="QHA00537.1"/>
    </source>
</evidence>
<gene>
    <name evidence="1" type="ORF">GQ588_07785</name>
</gene>
<dbReference type="EMBL" id="CP046996">
    <property type="protein sequence ID" value="QHA00537.1"/>
    <property type="molecule type" value="Genomic_DNA"/>
</dbReference>
<organism evidence="1 2">
    <name type="scientific">Dehalobacter restrictus</name>
    <dbReference type="NCBI Taxonomy" id="55583"/>
    <lineage>
        <taxon>Bacteria</taxon>
        <taxon>Bacillati</taxon>
        <taxon>Bacillota</taxon>
        <taxon>Clostridia</taxon>
        <taxon>Eubacteriales</taxon>
        <taxon>Desulfitobacteriaceae</taxon>
        <taxon>Dehalobacter</taxon>
    </lineage>
</organism>
<name>A0A857DHZ1_9FIRM</name>
<proteinExistence type="predicted"/>
<dbReference type="Proteomes" id="UP000430508">
    <property type="component" value="Chromosome"/>
</dbReference>
<protein>
    <submittedName>
        <fullName evidence="1">Uncharacterized protein</fullName>
    </submittedName>
</protein>
<sequence length="58" mass="6823">MGFLTWEEKIRIIGLIESDIGELKSLIESRYIDDSLRDIFGKLIREDEVIREKLGEKL</sequence>
<evidence type="ECO:0000313" key="2">
    <source>
        <dbReference type="Proteomes" id="UP000430508"/>
    </source>
</evidence>
<dbReference type="RefSeq" id="WP_158208240.1">
    <property type="nucleotide sequence ID" value="NZ_CP046996.1"/>
</dbReference>
<accession>A0A857DHZ1</accession>
<dbReference type="AlphaFoldDB" id="A0A857DHZ1"/>